<dbReference type="EMBL" id="BQFW01000001">
    <property type="protein sequence ID" value="GJJ68290.1"/>
    <property type="molecule type" value="Genomic_DNA"/>
</dbReference>
<evidence type="ECO:0000313" key="2">
    <source>
        <dbReference type="EMBL" id="GJJ68290.1"/>
    </source>
</evidence>
<organism evidence="2 3">
    <name type="scientific">Entomortierella parvispora</name>
    <dbReference type="NCBI Taxonomy" id="205924"/>
    <lineage>
        <taxon>Eukaryota</taxon>
        <taxon>Fungi</taxon>
        <taxon>Fungi incertae sedis</taxon>
        <taxon>Mucoromycota</taxon>
        <taxon>Mortierellomycotina</taxon>
        <taxon>Mortierellomycetes</taxon>
        <taxon>Mortierellales</taxon>
        <taxon>Mortierellaceae</taxon>
        <taxon>Entomortierella</taxon>
    </lineage>
</organism>
<accession>A0A9P3LS61</accession>
<feature type="region of interest" description="Disordered" evidence="1">
    <location>
        <begin position="29"/>
        <end position="117"/>
    </location>
</feature>
<proteinExistence type="predicted"/>
<dbReference type="AlphaFoldDB" id="A0A9P3LS61"/>
<gene>
    <name evidence="2" type="ORF">EMPS_00636</name>
</gene>
<comment type="caution">
    <text evidence="2">The sequence shown here is derived from an EMBL/GenBank/DDBJ whole genome shotgun (WGS) entry which is preliminary data.</text>
</comment>
<keyword evidence="3" id="KW-1185">Reference proteome</keyword>
<feature type="compositionally biased region" description="Low complexity" evidence="1">
    <location>
        <begin position="97"/>
        <end position="106"/>
    </location>
</feature>
<name>A0A9P3LS61_9FUNG</name>
<feature type="compositionally biased region" description="Polar residues" evidence="1">
    <location>
        <begin position="314"/>
        <end position="327"/>
    </location>
</feature>
<dbReference type="OrthoDB" id="440781at2759"/>
<reference evidence="2" key="2">
    <citation type="journal article" date="2022" name="Microbiol. Resour. Announc.">
        <title>Whole-Genome Sequence of Entomortierella parvispora E1425, a Mucoromycotan Fungus Associated with Burkholderiaceae-Related Endosymbiotic Bacteria.</title>
        <authorList>
            <person name="Herlambang A."/>
            <person name="Guo Y."/>
            <person name="Takashima Y."/>
            <person name="Narisawa K."/>
            <person name="Ohta H."/>
            <person name="Nishizawa T."/>
        </authorList>
    </citation>
    <scope>NUCLEOTIDE SEQUENCE</scope>
    <source>
        <strain evidence="2">E1425</strain>
    </source>
</reference>
<feature type="region of interest" description="Disordered" evidence="1">
    <location>
        <begin position="136"/>
        <end position="198"/>
    </location>
</feature>
<reference evidence="2" key="1">
    <citation type="submission" date="2021-11" db="EMBL/GenBank/DDBJ databases">
        <authorList>
            <person name="Herlambang A."/>
            <person name="Guo Y."/>
            <person name="Takashima Y."/>
            <person name="Nishizawa T."/>
        </authorList>
    </citation>
    <scope>NUCLEOTIDE SEQUENCE</scope>
    <source>
        <strain evidence="2">E1425</strain>
    </source>
</reference>
<feature type="region of interest" description="Disordered" evidence="1">
    <location>
        <begin position="305"/>
        <end position="327"/>
    </location>
</feature>
<evidence type="ECO:0000256" key="1">
    <source>
        <dbReference type="SAM" id="MobiDB-lite"/>
    </source>
</evidence>
<evidence type="ECO:0000313" key="3">
    <source>
        <dbReference type="Proteomes" id="UP000827284"/>
    </source>
</evidence>
<feature type="compositionally biased region" description="Polar residues" evidence="1">
    <location>
        <begin position="46"/>
        <end position="67"/>
    </location>
</feature>
<sequence>MPVLQTATLKDLGVLSGDVTFRVSMRHTDIKVEGPNDPTPKRNKSSKAVPNNPSVTLGTLTSPSLQESAFHIPGMTGRAGSMDPNSRDGHLVGPGNGSNSSNSGNGENDGQRQTPAQDISSAMVEANQEIRQLREQQTQEALTDRVKRLSKSSDGTSDKDRFVRSMPLPFIPEPEEDAMMASSSTKESAGSMPTTSNVTTPTLATTATSSSITTPPQSQNDLVRQIAHRVSQQLKEAQERGEPTLNYHSLIAKEIVRGQRAGVLPISSENTTALPSLPHSPVTAVAGTGEVKMSFLERARSKNLPKWMRLSRKGPSSSSTKQEAPKA</sequence>
<dbReference type="Proteomes" id="UP000827284">
    <property type="component" value="Unassembled WGS sequence"/>
</dbReference>
<protein>
    <submittedName>
        <fullName evidence="2">Uncharacterized protein</fullName>
    </submittedName>
</protein>